<reference evidence="2 3" key="1">
    <citation type="submission" date="2020-08" db="EMBL/GenBank/DDBJ databases">
        <title>The genome sequence of type strain Novosphingobium flavum NBRC 111647.</title>
        <authorList>
            <person name="Liu Y."/>
        </authorList>
    </citation>
    <scope>NUCLEOTIDE SEQUENCE [LARGE SCALE GENOMIC DNA]</scope>
    <source>
        <strain evidence="2 3">NBRC 111647</strain>
    </source>
</reference>
<dbReference type="SMART" id="SM00530">
    <property type="entry name" value="HTH_XRE"/>
    <property type="match status" value="1"/>
</dbReference>
<evidence type="ECO:0000313" key="3">
    <source>
        <dbReference type="Proteomes" id="UP000566813"/>
    </source>
</evidence>
<dbReference type="SUPFAM" id="SSF47413">
    <property type="entry name" value="lambda repressor-like DNA-binding domains"/>
    <property type="match status" value="1"/>
</dbReference>
<dbReference type="Pfam" id="PF13560">
    <property type="entry name" value="HTH_31"/>
    <property type="match status" value="1"/>
</dbReference>
<dbReference type="Gene3D" id="1.10.260.40">
    <property type="entry name" value="lambda repressor-like DNA-binding domains"/>
    <property type="match status" value="1"/>
</dbReference>
<feature type="domain" description="HTH cro/C1-type" evidence="1">
    <location>
        <begin position="13"/>
        <end position="81"/>
    </location>
</feature>
<protein>
    <submittedName>
        <fullName evidence="2">Helix-turn-helix domain-containing protein</fullName>
    </submittedName>
</protein>
<accession>A0A7X1FSC1</accession>
<dbReference type="InterPro" id="IPR010982">
    <property type="entry name" value="Lambda_DNA-bd_dom_sf"/>
</dbReference>
<dbReference type="PANTHER" id="PTHR35010">
    <property type="entry name" value="BLL4672 PROTEIN-RELATED"/>
    <property type="match status" value="1"/>
</dbReference>
<evidence type="ECO:0000313" key="2">
    <source>
        <dbReference type="EMBL" id="MBC2666068.1"/>
    </source>
</evidence>
<dbReference type="GO" id="GO:0003677">
    <property type="term" value="F:DNA binding"/>
    <property type="evidence" value="ECO:0007669"/>
    <property type="project" value="InterPro"/>
</dbReference>
<organism evidence="2 3">
    <name type="scientific">Novosphingobium flavum</name>
    <dbReference type="NCBI Taxonomy" id="1778672"/>
    <lineage>
        <taxon>Bacteria</taxon>
        <taxon>Pseudomonadati</taxon>
        <taxon>Pseudomonadota</taxon>
        <taxon>Alphaproteobacteria</taxon>
        <taxon>Sphingomonadales</taxon>
        <taxon>Sphingomonadaceae</taxon>
        <taxon>Novosphingobium</taxon>
    </lineage>
</organism>
<dbReference type="InterPro" id="IPR001387">
    <property type="entry name" value="Cro/C1-type_HTH"/>
</dbReference>
<dbReference type="InterPro" id="IPR041413">
    <property type="entry name" value="MLTR_LBD"/>
</dbReference>
<evidence type="ECO:0000259" key="1">
    <source>
        <dbReference type="SMART" id="SM00530"/>
    </source>
</evidence>
<dbReference type="AlphaFoldDB" id="A0A7X1FSC1"/>
<dbReference type="Proteomes" id="UP000566813">
    <property type="component" value="Unassembled WGS sequence"/>
</dbReference>
<dbReference type="Pfam" id="PF17765">
    <property type="entry name" value="MLTR_LBD"/>
    <property type="match status" value="1"/>
</dbReference>
<name>A0A7X1FSC1_9SPHN</name>
<gene>
    <name evidence="2" type="ORF">H7F51_11125</name>
</gene>
<proteinExistence type="predicted"/>
<dbReference type="EMBL" id="JACLAW010000007">
    <property type="protein sequence ID" value="MBC2666068.1"/>
    <property type="molecule type" value="Genomic_DNA"/>
</dbReference>
<keyword evidence="3" id="KW-1185">Reference proteome</keyword>
<dbReference type="PANTHER" id="PTHR35010:SF2">
    <property type="entry name" value="BLL4672 PROTEIN"/>
    <property type="match status" value="1"/>
</dbReference>
<sequence length="268" mass="29325">MTTPEQRRLLGAFVRARREALRPETPGARRRTPGLRREELAARAGIGVTWVSWIEQGREVSPSAHSLARLAGALQLGRAERAYLFELAGRRDPDDPFAAPEGAAPAALAAVAGALGWPAYGLDPAWHVVCCNPAARRLLTGLDGEGDHPNLLRWAFTSPAARALLPDWEDRAARLLAEFRADYGRHPDDPAARAVVAWLTGESALFRACWERQAVTGRAGGLRRFRHPEDGDLTFRQHTLRADDRADFKLVALEPVPSGAERSGDDQP</sequence>
<dbReference type="RefSeq" id="WP_185664366.1">
    <property type="nucleotide sequence ID" value="NZ_JACLAW010000007.1"/>
</dbReference>
<dbReference type="CDD" id="cd00093">
    <property type="entry name" value="HTH_XRE"/>
    <property type="match status" value="1"/>
</dbReference>
<dbReference type="Gene3D" id="3.30.450.180">
    <property type="match status" value="1"/>
</dbReference>
<comment type="caution">
    <text evidence="2">The sequence shown here is derived from an EMBL/GenBank/DDBJ whole genome shotgun (WGS) entry which is preliminary data.</text>
</comment>